<evidence type="ECO:0000256" key="6">
    <source>
        <dbReference type="ARBA" id="ARBA00022842"/>
    </source>
</evidence>
<organism evidence="8 9">
    <name type="scientific">Chlorobaculum thiosulfatiphilum</name>
    <name type="common">Chlorobium limicola f.sp. thiosulfatophilum</name>
    <dbReference type="NCBI Taxonomy" id="115852"/>
    <lineage>
        <taxon>Bacteria</taxon>
        <taxon>Pseudomonadati</taxon>
        <taxon>Chlorobiota</taxon>
        <taxon>Chlorobiia</taxon>
        <taxon>Chlorobiales</taxon>
        <taxon>Chlorobiaceae</taxon>
        <taxon>Chlorobaculum</taxon>
    </lineage>
</organism>
<keyword evidence="4 7" id="KW-0479">Metal-binding</keyword>
<dbReference type="SUPFAM" id="SSF56784">
    <property type="entry name" value="HAD-like"/>
    <property type="match status" value="1"/>
</dbReference>
<sequence>MSSFQFFGMQPYQADPSSQISAALDAVKALVISLDGVLTSGTITLDGEGREMPGVYARDLVGIREALRLGMKVAVIAGRQAGAYRQMLEAAGPVDLFLGGEERLEAYEAFKSRHGLQDDECACIADDIDDLELLKNAGLPVTPINGAEFLRNRVAYISVFEGGRGCVREIVEMILDHQNRWEHSEKQEQG</sequence>
<evidence type="ECO:0000256" key="4">
    <source>
        <dbReference type="ARBA" id="ARBA00022723"/>
    </source>
</evidence>
<dbReference type="InterPro" id="IPR010023">
    <property type="entry name" value="KdsC_fam"/>
</dbReference>
<dbReference type="GO" id="GO:0016788">
    <property type="term" value="F:hydrolase activity, acting on ester bonds"/>
    <property type="evidence" value="ECO:0007669"/>
    <property type="project" value="InterPro"/>
</dbReference>
<proteinExistence type="inferred from homology"/>
<dbReference type="InterPro" id="IPR050793">
    <property type="entry name" value="CMP-NeuNAc_synthase"/>
</dbReference>
<dbReference type="PIRSF" id="PIRSF006118">
    <property type="entry name" value="KDO8-P_Ptase"/>
    <property type="match status" value="1"/>
</dbReference>
<evidence type="ECO:0000313" key="9">
    <source>
        <dbReference type="Proteomes" id="UP000308271"/>
    </source>
</evidence>
<feature type="binding site" evidence="7">
    <location>
        <position position="126"/>
    </location>
    <ligand>
        <name>Mg(2+)</name>
        <dbReference type="ChEBI" id="CHEBI:18420"/>
    </ligand>
</feature>
<name>A0A5C4S666_CHLTI</name>
<keyword evidence="6 7" id="KW-0460">Magnesium</keyword>
<comment type="caution">
    <text evidence="8">The sequence shown here is derived from an EMBL/GenBank/DDBJ whole genome shotgun (WGS) entry which is preliminary data.</text>
</comment>
<evidence type="ECO:0000256" key="1">
    <source>
        <dbReference type="ARBA" id="ARBA00001946"/>
    </source>
</evidence>
<comment type="similarity">
    <text evidence="2">Belongs to the KdsC family.</text>
</comment>
<comment type="cofactor">
    <cofactor evidence="1 7">
        <name>Mg(2+)</name>
        <dbReference type="ChEBI" id="CHEBI:18420"/>
    </cofactor>
</comment>
<dbReference type="PANTHER" id="PTHR21485">
    <property type="entry name" value="HAD SUPERFAMILY MEMBERS CMAS AND KDSC"/>
    <property type="match status" value="1"/>
</dbReference>
<dbReference type="Proteomes" id="UP000308271">
    <property type="component" value="Unassembled WGS sequence"/>
</dbReference>
<gene>
    <name evidence="8" type="ORF">FGF66_06245</name>
</gene>
<accession>A0A5C4S666</accession>
<dbReference type="GO" id="GO:0008781">
    <property type="term" value="F:N-acylneuraminate cytidylyltransferase activity"/>
    <property type="evidence" value="ECO:0007669"/>
    <property type="project" value="TreeGrafter"/>
</dbReference>
<dbReference type="EMBL" id="VDCH01000010">
    <property type="protein sequence ID" value="TNJ39010.1"/>
    <property type="molecule type" value="Genomic_DNA"/>
</dbReference>
<dbReference type="PANTHER" id="PTHR21485:SF3">
    <property type="entry name" value="N-ACYLNEURAMINATE CYTIDYLYLTRANSFERASE"/>
    <property type="match status" value="1"/>
</dbReference>
<feature type="binding site" evidence="7">
    <location>
        <position position="35"/>
    </location>
    <ligand>
        <name>substrate</name>
    </ligand>
</feature>
<dbReference type="OrthoDB" id="9805604at2"/>
<dbReference type="Gene3D" id="3.40.50.1000">
    <property type="entry name" value="HAD superfamily/HAD-like"/>
    <property type="match status" value="1"/>
</dbReference>
<evidence type="ECO:0000256" key="7">
    <source>
        <dbReference type="PIRSR" id="PIRSR006118-2"/>
    </source>
</evidence>
<dbReference type="InterPro" id="IPR023214">
    <property type="entry name" value="HAD_sf"/>
</dbReference>
<evidence type="ECO:0000256" key="3">
    <source>
        <dbReference type="ARBA" id="ARBA00011881"/>
    </source>
</evidence>
<keyword evidence="5" id="KW-0378">Hydrolase</keyword>
<keyword evidence="9" id="KW-1185">Reference proteome</keyword>
<comment type="subunit">
    <text evidence="3">Homotetramer.</text>
</comment>
<dbReference type="GO" id="GO:0046872">
    <property type="term" value="F:metal ion binding"/>
    <property type="evidence" value="ECO:0007669"/>
    <property type="project" value="UniProtKB-KW"/>
</dbReference>
<dbReference type="InterPro" id="IPR036412">
    <property type="entry name" value="HAD-like_sf"/>
</dbReference>
<dbReference type="AlphaFoldDB" id="A0A5C4S666"/>
<evidence type="ECO:0000256" key="2">
    <source>
        <dbReference type="ARBA" id="ARBA00005893"/>
    </source>
</evidence>
<reference evidence="8 9" key="1">
    <citation type="submission" date="2019-05" db="EMBL/GenBank/DDBJ databases">
        <title>Draft Whole-Genome sequence of the green sulfur bacterium Chlorobaculum thiosulfatiphilum DSM 249.</title>
        <authorList>
            <person name="Meyer T.E."/>
            <person name="Kyndt J.A."/>
        </authorList>
    </citation>
    <scope>NUCLEOTIDE SEQUENCE [LARGE SCALE GENOMIC DNA]</scope>
    <source>
        <strain evidence="8 9">DSM 249</strain>
    </source>
</reference>
<evidence type="ECO:0000256" key="5">
    <source>
        <dbReference type="ARBA" id="ARBA00022801"/>
    </source>
</evidence>
<evidence type="ECO:0000313" key="8">
    <source>
        <dbReference type="EMBL" id="TNJ39010.1"/>
    </source>
</evidence>
<protein>
    <submittedName>
        <fullName evidence="8">3-deoxy-D-manno-octulosonate 8-phosphate phosphatase</fullName>
    </submittedName>
</protein>